<protein>
    <submittedName>
        <fullName evidence="1">Uncharacterized protein</fullName>
    </submittedName>
</protein>
<accession>A0AAJ5VY98</accession>
<evidence type="ECO:0000313" key="2">
    <source>
        <dbReference type="Proteomes" id="UP001217476"/>
    </source>
</evidence>
<dbReference type="EMBL" id="CP119312">
    <property type="protein sequence ID" value="WEK05733.1"/>
    <property type="molecule type" value="Genomic_DNA"/>
</dbReference>
<proteinExistence type="predicted"/>
<organism evidence="1 2">
    <name type="scientific">Candidatus Devosia phytovorans</name>
    <dbReference type="NCBI Taxonomy" id="3121372"/>
    <lineage>
        <taxon>Bacteria</taxon>
        <taxon>Pseudomonadati</taxon>
        <taxon>Pseudomonadota</taxon>
        <taxon>Alphaproteobacteria</taxon>
        <taxon>Hyphomicrobiales</taxon>
        <taxon>Devosiaceae</taxon>
        <taxon>Devosia</taxon>
    </lineage>
</organism>
<dbReference type="AlphaFoldDB" id="A0AAJ5VY98"/>
<sequence>MSKAVTLGATYSDRITGFTGVCTGLCQYISGCNQALLTPKINADGSSKEAHWYDEQRLKLVEDVEVVVLDNGATPGFDKAAPKR</sequence>
<name>A0AAJ5VY98_9HYPH</name>
<reference evidence="1" key="1">
    <citation type="submission" date="2023-03" db="EMBL/GenBank/DDBJ databases">
        <title>Andean soil-derived lignocellulolytic bacterial consortium as a source of novel taxa and putative plastic-active enzymes.</title>
        <authorList>
            <person name="Diaz-Garcia L."/>
            <person name="Chuvochina M."/>
            <person name="Feuerriegel G."/>
            <person name="Bunk B."/>
            <person name="Sproer C."/>
            <person name="Streit W.R."/>
            <person name="Rodriguez L.M."/>
            <person name="Overmann J."/>
            <person name="Jimenez D.J."/>
        </authorList>
    </citation>
    <scope>NUCLEOTIDE SEQUENCE</scope>
    <source>
        <strain evidence="1">MAG 4196</strain>
    </source>
</reference>
<gene>
    <name evidence="1" type="ORF">P0Y65_05620</name>
</gene>
<evidence type="ECO:0000313" key="1">
    <source>
        <dbReference type="EMBL" id="WEK05733.1"/>
    </source>
</evidence>
<dbReference type="Proteomes" id="UP001217476">
    <property type="component" value="Chromosome"/>
</dbReference>